<dbReference type="Pfam" id="PF03148">
    <property type="entry name" value="Tektin"/>
    <property type="match status" value="1"/>
</dbReference>
<name>A0A8D2MXP8_ZONAL</name>
<keyword evidence="5" id="KW-1185">Reference proteome</keyword>
<keyword evidence="3" id="KW-0969">Cilium</keyword>
<dbReference type="PANTHER" id="PTHR19960">
    <property type="entry name" value="TEKTIN"/>
    <property type="match status" value="1"/>
</dbReference>
<dbReference type="GO" id="GO:0005930">
    <property type="term" value="C:axoneme"/>
    <property type="evidence" value="ECO:0007669"/>
    <property type="project" value="UniProtKB-SubCell"/>
</dbReference>
<dbReference type="GO" id="GO:0036126">
    <property type="term" value="C:sperm flagellum"/>
    <property type="evidence" value="ECO:0007669"/>
    <property type="project" value="TreeGrafter"/>
</dbReference>
<accession>A0A8D2MXP8</accession>
<comment type="subcellular location">
    <subcellularLocation>
        <location evidence="3">Cytoplasm</location>
        <location evidence="3">Cytoskeleton</location>
        <location evidence="3">Cilium axoneme</location>
    </subcellularLocation>
</comment>
<dbReference type="GO" id="GO:0060294">
    <property type="term" value="P:cilium movement involved in cell motility"/>
    <property type="evidence" value="ECO:0007669"/>
    <property type="project" value="UniProtKB-UniRule"/>
</dbReference>
<comment type="similarity">
    <text evidence="1 3">Belongs to the tektin family.</text>
</comment>
<keyword evidence="3" id="KW-0966">Cell projection</keyword>
<dbReference type="InterPro" id="IPR048256">
    <property type="entry name" value="Tektin-like"/>
</dbReference>
<keyword evidence="3" id="KW-0282">Flagellum</keyword>
<dbReference type="AlphaFoldDB" id="A0A8D2MXP8"/>
<reference evidence="4" key="1">
    <citation type="submission" date="2025-08" db="UniProtKB">
        <authorList>
            <consortium name="Ensembl"/>
        </authorList>
    </citation>
    <scope>IDENTIFICATION</scope>
</reference>
<dbReference type="Ensembl" id="ENSZALT00000018547.1">
    <property type="protein sequence ID" value="ENSZALP00000013596.1"/>
    <property type="gene ID" value="ENSZALG00000011330.1"/>
</dbReference>
<dbReference type="GO" id="GO:0015630">
    <property type="term" value="C:microtubule cytoskeleton"/>
    <property type="evidence" value="ECO:0007669"/>
    <property type="project" value="UniProtKB-UniRule"/>
</dbReference>
<evidence type="ECO:0000256" key="3">
    <source>
        <dbReference type="RuleBase" id="RU367040"/>
    </source>
</evidence>
<reference evidence="4" key="2">
    <citation type="submission" date="2025-09" db="UniProtKB">
        <authorList>
            <consortium name="Ensembl"/>
        </authorList>
    </citation>
    <scope>IDENTIFICATION</scope>
</reference>
<evidence type="ECO:0000256" key="1">
    <source>
        <dbReference type="ARBA" id="ARBA00007209"/>
    </source>
</evidence>
<evidence type="ECO:0000256" key="2">
    <source>
        <dbReference type="ARBA" id="ARBA00022490"/>
    </source>
</evidence>
<dbReference type="GO" id="GO:0060271">
    <property type="term" value="P:cilium assembly"/>
    <property type="evidence" value="ECO:0007669"/>
    <property type="project" value="UniProtKB-UniRule"/>
</dbReference>
<protein>
    <recommendedName>
        <fullName evidence="3">Tektin</fullName>
    </recommendedName>
</protein>
<evidence type="ECO:0000313" key="4">
    <source>
        <dbReference type="Ensembl" id="ENSZALP00000013596.1"/>
    </source>
</evidence>
<keyword evidence="2" id="KW-0963">Cytoplasm</keyword>
<sequence>MGYWESISLWEGGQALAQGSQNSWGCPWIPGSAQGQAGHWGWSSLGQWELSLPWQGWHWMGFNVPSNPNHLGFWAHLGGHHPTGSLIVPLFSSLVQEVNEINETLRNLHQCLRASEDMLQMLVRSKGVLEHDLVVKNNSLFIDQERCMGMRKSYPSTVQILGYVSAGLT</sequence>
<evidence type="ECO:0000313" key="5">
    <source>
        <dbReference type="Proteomes" id="UP000694413"/>
    </source>
</evidence>
<dbReference type="GO" id="GO:0005634">
    <property type="term" value="C:nucleus"/>
    <property type="evidence" value="ECO:0007669"/>
    <property type="project" value="TreeGrafter"/>
</dbReference>
<dbReference type="Proteomes" id="UP000694413">
    <property type="component" value="Unassembled WGS sequence"/>
</dbReference>
<dbReference type="PANTHER" id="PTHR19960:SF11">
    <property type="entry name" value="TEKTIN"/>
    <property type="match status" value="1"/>
</dbReference>
<dbReference type="InterPro" id="IPR000435">
    <property type="entry name" value="Tektins"/>
</dbReference>
<organism evidence="4 5">
    <name type="scientific">Zonotrichia albicollis</name>
    <name type="common">White-throated sparrow</name>
    <name type="synonym">Fringilla albicollis</name>
    <dbReference type="NCBI Taxonomy" id="44394"/>
    <lineage>
        <taxon>Eukaryota</taxon>
        <taxon>Metazoa</taxon>
        <taxon>Chordata</taxon>
        <taxon>Craniata</taxon>
        <taxon>Vertebrata</taxon>
        <taxon>Euteleostomi</taxon>
        <taxon>Archelosauria</taxon>
        <taxon>Archosauria</taxon>
        <taxon>Dinosauria</taxon>
        <taxon>Saurischia</taxon>
        <taxon>Theropoda</taxon>
        <taxon>Coelurosauria</taxon>
        <taxon>Aves</taxon>
        <taxon>Neognathae</taxon>
        <taxon>Neoaves</taxon>
        <taxon>Telluraves</taxon>
        <taxon>Australaves</taxon>
        <taxon>Passeriformes</taxon>
        <taxon>Passerellidae</taxon>
        <taxon>Zonotrichia</taxon>
    </lineage>
</organism>
<proteinExistence type="inferred from homology"/>